<dbReference type="SUPFAM" id="SSF54427">
    <property type="entry name" value="NTF2-like"/>
    <property type="match status" value="1"/>
</dbReference>
<reference evidence="2 3" key="1">
    <citation type="journal article" date="2023" name="Life. Sci Alliance">
        <title>Evolutionary insights into 3D genome organization and epigenetic landscape of Vigna mungo.</title>
        <authorList>
            <person name="Junaid A."/>
            <person name="Singh B."/>
            <person name="Bhatia S."/>
        </authorList>
    </citation>
    <scope>NUCLEOTIDE SEQUENCE [LARGE SCALE GENOMIC DNA]</scope>
    <source>
        <strain evidence="2">Urdbean</strain>
    </source>
</reference>
<accession>A0AAQ3NY91</accession>
<sequence>MWLYCRVKCLCKMFIITSNSTPTWLFSNSVPPLSPSSPYSSFKIVKSLTLLDIVDAPFAVRELGRKRIRRRKWGAIDESGVKQSVTVASPATENFDDDDSIVDSASAVVRNFYGGINAHDVDSVQYLIAENCVYEDLVFPQPFVGRKEILEFFKKFTNSTSKDLQFVIDDLSTKDPSSVGVIWHLGVCPFSLKGGTMGAQDLKNKADIVRKLMEKGYQVKMNLTFCENRYGRDCVEPAIKPGDATLIVIRSVTWLLQQFPQLAKWF</sequence>
<keyword evidence="3" id="KW-1185">Reference proteome</keyword>
<dbReference type="Gene3D" id="3.10.450.50">
    <property type="match status" value="1"/>
</dbReference>
<evidence type="ECO:0000259" key="1">
    <source>
        <dbReference type="Pfam" id="PF12680"/>
    </source>
</evidence>
<dbReference type="AlphaFoldDB" id="A0AAQ3NY91"/>
<dbReference type="PANTHER" id="PTHR33698:SF3">
    <property type="entry name" value="OS09G0266000 PROTEIN"/>
    <property type="match status" value="1"/>
</dbReference>
<dbReference type="Proteomes" id="UP001374535">
    <property type="component" value="Chromosome 2"/>
</dbReference>
<gene>
    <name evidence="2" type="ORF">V8G54_005402</name>
</gene>
<proteinExistence type="predicted"/>
<dbReference type="InterPro" id="IPR032710">
    <property type="entry name" value="NTF2-like_dom_sf"/>
</dbReference>
<evidence type="ECO:0000313" key="2">
    <source>
        <dbReference type="EMBL" id="WVZ18080.1"/>
    </source>
</evidence>
<organism evidence="2 3">
    <name type="scientific">Vigna mungo</name>
    <name type="common">Black gram</name>
    <name type="synonym">Phaseolus mungo</name>
    <dbReference type="NCBI Taxonomy" id="3915"/>
    <lineage>
        <taxon>Eukaryota</taxon>
        <taxon>Viridiplantae</taxon>
        <taxon>Streptophyta</taxon>
        <taxon>Embryophyta</taxon>
        <taxon>Tracheophyta</taxon>
        <taxon>Spermatophyta</taxon>
        <taxon>Magnoliopsida</taxon>
        <taxon>eudicotyledons</taxon>
        <taxon>Gunneridae</taxon>
        <taxon>Pentapetalae</taxon>
        <taxon>rosids</taxon>
        <taxon>fabids</taxon>
        <taxon>Fabales</taxon>
        <taxon>Fabaceae</taxon>
        <taxon>Papilionoideae</taxon>
        <taxon>50 kb inversion clade</taxon>
        <taxon>NPAAA clade</taxon>
        <taxon>indigoferoid/millettioid clade</taxon>
        <taxon>Phaseoleae</taxon>
        <taxon>Vigna</taxon>
    </lineage>
</organism>
<dbReference type="Pfam" id="PF12680">
    <property type="entry name" value="SnoaL_2"/>
    <property type="match status" value="1"/>
</dbReference>
<protein>
    <recommendedName>
        <fullName evidence="1">SnoaL-like domain-containing protein</fullName>
    </recommendedName>
</protein>
<dbReference type="PANTHER" id="PTHR33698">
    <property type="entry name" value="NUCLEAR TRANSPORT FACTOR 2 (NTF2)-LIKE PROTEIN"/>
    <property type="match status" value="1"/>
</dbReference>
<feature type="domain" description="SnoaL-like" evidence="1">
    <location>
        <begin position="109"/>
        <end position="186"/>
    </location>
</feature>
<name>A0AAQ3NY91_VIGMU</name>
<evidence type="ECO:0000313" key="3">
    <source>
        <dbReference type="Proteomes" id="UP001374535"/>
    </source>
</evidence>
<dbReference type="EMBL" id="CP144699">
    <property type="protein sequence ID" value="WVZ18080.1"/>
    <property type="molecule type" value="Genomic_DNA"/>
</dbReference>
<dbReference type="InterPro" id="IPR037401">
    <property type="entry name" value="SnoaL-like"/>
</dbReference>